<evidence type="ECO:0000256" key="3">
    <source>
        <dbReference type="ARBA" id="ARBA00022448"/>
    </source>
</evidence>
<dbReference type="InterPro" id="IPR009423">
    <property type="entry name" value="NDUC2"/>
</dbReference>
<evidence type="ECO:0000313" key="13">
    <source>
        <dbReference type="Proteomes" id="UP000053766"/>
    </source>
</evidence>
<evidence type="ECO:0000256" key="11">
    <source>
        <dbReference type="SAM" id="Phobius"/>
    </source>
</evidence>
<evidence type="ECO:0000256" key="5">
    <source>
        <dbReference type="ARBA" id="ARBA00022692"/>
    </source>
</evidence>
<evidence type="ECO:0008006" key="14">
    <source>
        <dbReference type="Google" id="ProtNLM"/>
    </source>
</evidence>
<keyword evidence="10 11" id="KW-0472">Membrane</keyword>
<dbReference type="EMBL" id="KN716581">
    <property type="protein sequence ID" value="KJH43208.1"/>
    <property type="molecule type" value="Genomic_DNA"/>
</dbReference>
<dbReference type="STRING" id="29172.A0A0D8XF64"/>
<accession>A0A0D8XF64</accession>
<protein>
    <recommendedName>
        <fullName evidence="14">NADH dehydrogenase [ubiquinone] 1 subunit C2</fullName>
    </recommendedName>
</protein>
<evidence type="ECO:0000256" key="8">
    <source>
        <dbReference type="ARBA" id="ARBA00022989"/>
    </source>
</evidence>
<sequence length="166" mass="19529">MGKDYKPCKFFQNVYKYMAESTKVSEKEIERREKYLRAGLREVNLVDPFTWPYPAKGAGTMLGLTLISGHIYNMWNKKPYYFDMLDFMKSVAGIVPRLFGALLISALGYGMGALREHHYKTRDAVIEHYIALHPQDFDHFKDRNGRPFADVLLPWYPRRTQYTKFD</sequence>
<reference evidence="13" key="2">
    <citation type="journal article" date="2016" name="Sci. Rep.">
        <title>Dictyocaulus viviparus genome, variome and transcriptome elucidate lungworm biology and support future intervention.</title>
        <authorList>
            <person name="McNulty S.N."/>
            <person name="Strube C."/>
            <person name="Rosa B.A."/>
            <person name="Martin J.C."/>
            <person name="Tyagi R."/>
            <person name="Choi Y.J."/>
            <person name="Wang Q."/>
            <person name="Hallsworth Pepin K."/>
            <person name="Zhang X."/>
            <person name="Ozersky P."/>
            <person name="Wilson R.K."/>
            <person name="Sternberg P.W."/>
            <person name="Gasser R.B."/>
            <person name="Mitreva M."/>
        </authorList>
    </citation>
    <scope>NUCLEOTIDE SEQUENCE [LARGE SCALE GENOMIC DNA]</scope>
    <source>
        <strain evidence="13">HannoverDv2000</strain>
    </source>
</reference>
<keyword evidence="13" id="KW-1185">Reference proteome</keyword>
<keyword evidence="9" id="KW-0496">Mitochondrion</keyword>
<keyword evidence="5 11" id="KW-0812">Transmembrane</keyword>
<gene>
    <name evidence="12" type="ORF">DICVIV_10768</name>
</gene>
<keyword evidence="7" id="KW-0249">Electron transport</keyword>
<dbReference type="GO" id="GO:0006120">
    <property type="term" value="P:mitochondrial electron transport, NADH to ubiquinone"/>
    <property type="evidence" value="ECO:0007669"/>
    <property type="project" value="InterPro"/>
</dbReference>
<keyword evidence="8 11" id="KW-1133">Transmembrane helix</keyword>
<evidence type="ECO:0000256" key="2">
    <source>
        <dbReference type="ARBA" id="ARBA00008674"/>
    </source>
</evidence>
<evidence type="ECO:0000256" key="7">
    <source>
        <dbReference type="ARBA" id="ARBA00022982"/>
    </source>
</evidence>
<dbReference type="AlphaFoldDB" id="A0A0D8XF64"/>
<dbReference type="PANTHER" id="PTHR13099:SF0">
    <property type="entry name" value="NADH DEHYDROGENASE [UBIQUINONE] 1 SUBUNIT C2-RELATED"/>
    <property type="match status" value="1"/>
</dbReference>
<evidence type="ECO:0000256" key="9">
    <source>
        <dbReference type="ARBA" id="ARBA00023128"/>
    </source>
</evidence>
<dbReference type="Proteomes" id="UP000053766">
    <property type="component" value="Unassembled WGS sequence"/>
</dbReference>
<comment type="subcellular location">
    <subcellularLocation>
        <location evidence="1">Mitochondrion inner membrane</location>
        <topology evidence="1">Single-pass membrane protein</topology>
        <orientation evidence="1">Matrix side</orientation>
    </subcellularLocation>
</comment>
<feature type="transmembrane region" description="Helical" evidence="11">
    <location>
        <begin position="95"/>
        <end position="114"/>
    </location>
</feature>
<evidence type="ECO:0000256" key="1">
    <source>
        <dbReference type="ARBA" id="ARBA00004298"/>
    </source>
</evidence>
<comment type="similarity">
    <text evidence="2">Belongs to the complex I NDUFC2 subunit family.</text>
</comment>
<keyword evidence="6" id="KW-0999">Mitochondrion inner membrane</keyword>
<proteinExistence type="inferred from homology"/>
<name>A0A0D8XF64_DICVI</name>
<keyword evidence="4" id="KW-0679">Respiratory chain</keyword>
<dbReference type="OrthoDB" id="6329847at2759"/>
<evidence type="ECO:0000256" key="6">
    <source>
        <dbReference type="ARBA" id="ARBA00022792"/>
    </source>
</evidence>
<feature type="transmembrane region" description="Helical" evidence="11">
    <location>
        <begin position="58"/>
        <end position="75"/>
    </location>
</feature>
<keyword evidence="3" id="KW-0813">Transport</keyword>
<evidence type="ECO:0000313" key="12">
    <source>
        <dbReference type="EMBL" id="KJH43208.1"/>
    </source>
</evidence>
<dbReference type="GO" id="GO:0005743">
    <property type="term" value="C:mitochondrial inner membrane"/>
    <property type="evidence" value="ECO:0007669"/>
    <property type="project" value="UniProtKB-SubCell"/>
</dbReference>
<reference evidence="12 13" key="1">
    <citation type="submission" date="2013-11" db="EMBL/GenBank/DDBJ databases">
        <title>Draft genome of the bovine lungworm Dictyocaulus viviparus.</title>
        <authorList>
            <person name="Mitreva M."/>
        </authorList>
    </citation>
    <scope>NUCLEOTIDE SEQUENCE [LARGE SCALE GENOMIC DNA]</scope>
    <source>
        <strain evidence="12 13">HannoverDv2000</strain>
    </source>
</reference>
<dbReference type="Pfam" id="PF06374">
    <property type="entry name" value="NDUF_C2"/>
    <property type="match status" value="1"/>
</dbReference>
<evidence type="ECO:0000256" key="10">
    <source>
        <dbReference type="ARBA" id="ARBA00023136"/>
    </source>
</evidence>
<organism evidence="12 13">
    <name type="scientific">Dictyocaulus viviparus</name>
    <name type="common">Bovine lungworm</name>
    <dbReference type="NCBI Taxonomy" id="29172"/>
    <lineage>
        <taxon>Eukaryota</taxon>
        <taxon>Metazoa</taxon>
        <taxon>Ecdysozoa</taxon>
        <taxon>Nematoda</taxon>
        <taxon>Chromadorea</taxon>
        <taxon>Rhabditida</taxon>
        <taxon>Rhabditina</taxon>
        <taxon>Rhabditomorpha</taxon>
        <taxon>Strongyloidea</taxon>
        <taxon>Metastrongylidae</taxon>
        <taxon>Dictyocaulus</taxon>
    </lineage>
</organism>
<dbReference type="PANTHER" id="PTHR13099">
    <property type="entry name" value="NADH-UBIQUINONE OXIDOREDUCTASE SUBUNIT B14.5B"/>
    <property type="match status" value="1"/>
</dbReference>
<evidence type="ECO:0000256" key="4">
    <source>
        <dbReference type="ARBA" id="ARBA00022660"/>
    </source>
</evidence>